<name>A0A540MYS7_MALBA</name>
<proteinExistence type="predicted"/>
<protein>
    <submittedName>
        <fullName evidence="1">Uncharacterized protein</fullName>
    </submittedName>
</protein>
<evidence type="ECO:0000313" key="2">
    <source>
        <dbReference type="Proteomes" id="UP000315295"/>
    </source>
</evidence>
<keyword evidence="2" id="KW-1185">Reference proteome</keyword>
<dbReference type="Proteomes" id="UP000315295">
    <property type="component" value="Unassembled WGS sequence"/>
</dbReference>
<accession>A0A540MYS7</accession>
<sequence length="74" mass="8332">MGCSTMQLLHSHLSNTFTFGCAYAHQIRGNQAPFQILYLWLLLSGPLTNSTHVDILFTGHVKRSLEDDVIETKI</sequence>
<gene>
    <name evidence="1" type="ORF">C1H46_010474</name>
</gene>
<dbReference type="AlphaFoldDB" id="A0A540MYS7"/>
<dbReference type="EMBL" id="VIEB01000148">
    <property type="protein sequence ID" value="TQE03947.1"/>
    <property type="molecule type" value="Genomic_DNA"/>
</dbReference>
<comment type="caution">
    <text evidence="1">The sequence shown here is derived from an EMBL/GenBank/DDBJ whole genome shotgun (WGS) entry which is preliminary data.</text>
</comment>
<organism evidence="1 2">
    <name type="scientific">Malus baccata</name>
    <name type="common">Siberian crab apple</name>
    <name type="synonym">Pyrus baccata</name>
    <dbReference type="NCBI Taxonomy" id="106549"/>
    <lineage>
        <taxon>Eukaryota</taxon>
        <taxon>Viridiplantae</taxon>
        <taxon>Streptophyta</taxon>
        <taxon>Embryophyta</taxon>
        <taxon>Tracheophyta</taxon>
        <taxon>Spermatophyta</taxon>
        <taxon>Magnoliopsida</taxon>
        <taxon>eudicotyledons</taxon>
        <taxon>Gunneridae</taxon>
        <taxon>Pentapetalae</taxon>
        <taxon>rosids</taxon>
        <taxon>fabids</taxon>
        <taxon>Rosales</taxon>
        <taxon>Rosaceae</taxon>
        <taxon>Amygdaloideae</taxon>
        <taxon>Maleae</taxon>
        <taxon>Malus</taxon>
    </lineage>
</organism>
<evidence type="ECO:0000313" key="1">
    <source>
        <dbReference type="EMBL" id="TQE03947.1"/>
    </source>
</evidence>
<reference evidence="1 2" key="1">
    <citation type="journal article" date="2019" name="G3 (Bethesda)">
        <title>Sequencing of a Wild Apple (Malus baccata) Genome Unravels the Differences Between Cultivated and Wild Apple Species Regarding Disease Resistance and Cold Tolerance.</title>
        <authorList>
            <person name="Chen X."/>
        </authorList>
    </citation>
    <scope>NUCLEOTIDE SEQUENCE [LARGE SCALE GENOMIC DNA]</scope>
    <source>
        <strain evidence="2">cv. Shandingzi</strain>
        <tissue evidence="1">Leaves</tissue>
    </source>
</reference>